<name>A0AAN6QIB1_9PEZI</name>
<dbReference type="SUPFAM" id="SSF55347">
    <property type="entry name" value="Glyceraldehyde-3-phosphate dehydrogenase-like, C-terminal domain"/>
    <property type="match status" value="1"/>
</dbReference>
<dbReference type="Gene3D" id="3.40.50.720">
    <property type="entry name" value="NAD(P)-binding Rossmann-like Domain"/>
    <property type="match status" value="1"/>
</dbReference>
<dbReference type="GO" id="GO:0000166">
    <property type="term" value="F:nucleotide binding"/>
    <property type="evidence" value="ECO:0007669"/>
    <property type="project" value="InterPro"/>
</dbReference>
<evidence type="ECO:0000313" key="3">
    <source>
        <dbReference type="EMBL" id="KAK4108740.1"/>
    </source>
</evidence>
<keyword evidence="4" id="KW-1185">Reference proteome</keyword>
<dbReference type="Gene3D" id="3.30.360.10">
    <property type="entry name" value="Dihydrodipicolinate Reductase, domain 2"/>
    <property type="match status" value="1"/>
</dbReference>
<evidence type="ECO:0000256" key="1">
    <source>
        <dbReference type="SAM" id="MobiDB-lite"/>
    </source>
</evidence>
<organism evidence="3 4">
    <name type="scientific">Canariomyces notabilis</name>
    <dbReference type="NCBI Taxonomy" id="2074819"/>
    <lineage>
        <taxon>Eukaryota</taxon>
        <taxon>Fungi</taxon>
        <taxon>Dikarya</taxon>
        <taxon>Ascomycota</taxon>
        <taxon>Pezizomycotina</taxon>
        <taxon>Sordariomycetes</taxon>
        <taxon>Sordariomycetidae</taxon>
        <taxon>Sordariales</taxon>
        <taxon>Chaetomiaceae</taxon>
        <taxon>Canariomyces</taxon>
    </lineage>
</organism>
<accession>A0AAN6QIB1</accession>
<feature type="region of interest" description="Disordered" evidence="1">
    <location>
        <begin position="404"/>
        <end position="425"/>
    </location>
</feature>
<evidence type="ECO:0000259" key="2">
    <source>
        <dbReference type="Pfam" id="PF01408"/>
    </source>
</evidence>
<dbReference type="AlphaFoldDB" id="A0AAN6QIB1"/>
<dbReference type="InterPro" id="IPR000683">
    <property type="entry name" value="Gfo/Idh/MocA-like_OxRdtase_N"/>
</dbReference>
<gene>
    <name evidence="3" type="ORF">N656DRAFT_783698</name>
</gene>
<reference evidence="3" key="2">
    <citation type="submission" date="2023-05" db="EMBL/GenBank/DDBJ databases">
        <authorList>
            <consortium name="Lawrence Berkeley National Laboratory"/>
            <person name="Steindorff A."/>
            <person name="Hensen N."/>
            <person name="Bonometti L."/>
            <person name="Westerberg I."/>
            <person name="Brannstrom I.O."/>
            <person name="Guillou S."/>
            <person name="Cros-Aarteil S."/>
            <person name="Calhoun S."/>
            <person name="Haridas S."/>
            <person name="Kuo A."/>
            <person name="Mondo S."/>
            <person name="Pangilinan J."/>
            <person name="Riley R."/>
            <person name="Labutti K."/>
            <person name="Andreopoulos B."/>
            <person name="Lipzen A."/>
            <person name="Chen C."/>
            <person name="Yanf M."/>
            <person name="Daum C."/>
            <person name="Ng V."/>
            <person name="Clum A."/>
            <person name="Ohm R."/>
            <person name="Martin F."/>
            <person name="Silar P."/>
            <person name="Natvig D."/>
            <person name="Lalanne C."/>
            <person name="Gautier V."/>
            <person name="Ament-Velasquez S.L."/>
            <person name="Kruys A."/>
            <person name="Hutchinson M.I."/>
            <person name="Powell A.J."/>
            <person name="Barry K."/>
            <person name="Miller A.N."/>
            <person name="Grigoriev I.V."/>
            <person name="Debuchy R."/>
            <person name="Gladieux P."/>
            <person name="Thoren M.H."/>
            <person name="Johannesson H."/>
        </authorList>
    </citation>
    <scope>NUCLEOTIDE SEQUENCE</scope>
    <source>
        <strain evidence="3">CBS 508.74</strain>
    </source>
</reference>
<dbReference type="Pfam" id="PF01408">
    <property type="entry name" value="GFO_IDH_MocA"/>
    <property type="match status" value="1"/>
</dbReference>
<sequence>MSIAENTASPVANGVHLVSRPRPASSAGPPRFLIIGAGSRGTAYAEALKSLSIGVVAAVAEPDDYKRKRFGQTMIWGSREPPAEGAVFADWREFITYEKRRRDRVRAGEQDVPLGVDAAFVCVLDEMHREVVVALAKLGGLHVMCEKPLATTLKDCIEMYQALRVNKLDDGQQALFSIGHVLRYSPHNILLRKLVLEDRVIGDVLSVVHTEPVGWWHFAHSYVRGNWRRESTSAPSLLTKSCHDIDVLLWLLCSPVNCAAQDCPPPHLPSTVSSSGSLQYFKRARKPAAAGTVTNCLSCPAEETCKYSAKRIYVGKELAGLESGNKGWPVKIVVPDIESYGSDTEAKRALLTELARDYDSSTPEPLIARRNWFGRCVYECDNDVCDEQVVTISWDDVNVPSHPSDAINGSGGMEQRAVPPPGRGSKTATFHMVAQTKKICERYTHLYGVDGEIFADSKAITVEDFRTGETTVHHPGIESLGHGGGDLGLTRQFVLAVDKVKNQGWSTERAQRELIGCTLDEVIRSHAMVFCAETARREKRVVDWSEWWETEVEAKMLKLPA</sequence>
<dbReference type="RefSeq" id="XP_064666310.1">
    <property type="nucleotide sequence ID" value="XM_064816011.1"/>
</dbReference>
<dbReference type="PANTHER" id="PTHR43377">
    <property type="entry name" value="BILIVERDIN REDUCTASE A"/>
    <property type="match status" value="1"/>
</dbReference>
<dbReference type="InterPro" id="IPR036291">
    <property type="entry name" value="NAD(P)-bd_dom_sf"/>
</dbReference>
<dbReference type="EMBL" id="MU853360">
    <property type="protein sequence ID" value="KAK4108740.1"/>
    <property type="molecule type" value="Genomic_DNA"/>
</dbReference>
<dbReference type="Proteomes" id="UP001302812">
    <property type="component" value="Unassembled WGS sequence"/>
</dbReference>
<dbReference type="PANTHER" id="PTHR43377:SF12">
    <property type="entry name" value="BINDING ROSSMANN FOLD OXIDOREDUCTASE, PUTATIVE (AFU_ORTHOLOGUE AFUA_3G11840)-RELATED"/>
    <property type="match status" value="1"/>
</dbReference>
<feature type="domain" description="Gfo/Idh/MocA-like oxidoreductase N-terminal" evidence="2">
    <location>
        <begin position="31"/>
        <end position="165"/>
    </location>
</feature>
<reference evidence="3" key="1">
    <citation type="journal article" date="2023" name="Mol. Phylogenet. Evol.">
        <title>Genome-scale phylogeny and comparative genomics of the fungal order Sordariales.</title>
        <authorList>
            <person name="Hensen N."/>
            <person name="Bonometti L."/>
            <person name="Westerberg I."/>
            <person name="Brannstrom I.O."/>
            <person name="Guillou S."/>
            <person name="Cros-Aarteil S."/>
            <person name="Calhoun S."/>
            <person name="Haridas S."/>
            <person name="Kuo A."/>
            <person name="Mondo S."/>
            <person name="Pangilinan J."/>
            <person name="Riley R."/>
            <person name="LaButti K."/>
            <person name="Andreopoulos B."/>
            <person name="Lipzen A."/>
            <person name="Chen C."/>
            <person name="Yan M."/>
            <person name="Daum C."/>
            <person name="Ng V."/>
            <person name="Clum A."/>
            <person name="Steindorff A."/>
            <person name="Ohm R.A."/>
            <person name="Martin F."/>
            <person name="Silar P."/>
            <person name="Natvig D.O."/>
            <person name="Lalanne C."/>
            <person name="Gautier V."/>
            <person name="Ament-Velasquez S.L."/>
            <person name="Kruys A."/>
            <person name="Hutchinson M.I."/>
            <person name="Powell A.J."/>
            <person name="Barry K."/>
            <person name="Miller A.N."/>
            <person name="Grigoriev I.V."/>
            <person name="Debuchy R."/>
            <person name="Gladieux P."/>
            <person name="Hiltunen Thoren M."/>
            <person name="Johannesson H."/>
        </authorList>
    </citation>
    <scope>NUCLEOTIDE SEQUENCE</scope>
    <source>
        <strain evidence="3">CBS 508.74</strain>
    </source>
</reference>
<protein>
    <submittedName>
        <fullName evidence="3">NAD(P)-binding protein</fullName>
    </submittedName>
</protein>
<dbReference type="GeneID" id="89940136"/>
<dbReference type="InterPro" id="IPR051450">
    <property type="entry name" value="Gfo/Idh/MocA_Oxidoreductases"/>
</dbReference>
<proteinExistence type="predicted"/>
<dbReference type="SUPFAM" id="SSF51735">
    <property type="entry name" value="NAD(P)-binding Rossmann-fold domains"/>
    <property type="match status" value="1"/>
</dbReference>
<evidence type="ECO:0000313" key="4">
    <source>
        <dbReference type="Proteomes" id="UP001302812"/>
    </source>
</evidence>
<comment type="caution">
    <text evidence="3">The sequence shown here is derived from an EMBL/GenBank/DDBJ whole genome shotgun (WGS) entry which is preliminary data.</text>
</comment>